<keyword evidence="1" id="KW-0812">Transmembrane</keyword>
<evidence type="ECO:0000313" key="3">
    <source>
        <dbReference type="Proteomes" id="UP001172159"/>
    </source>
</evidence>
<evidence type="ECO:0000256" key="1">
    <source>
        <dbReference type="SAM" id="Phobius"/>
    </source>
</evidence>
<evidence type="ECO:0000313" key="2">
    <source>
        <dbReference type="EMBL" id="KAK0736458.1"/>
    </source>
</evidence>
<reference evidence="2" key="1">
    <citation type="submission" date="2023-06" db="EMBL/GenBank/DDBJ databases">
        <title>Genome-scale phylogeny and comparative genomics of the fungal order Sordariales.</title>
        <authorList>
            <consortium name="Lawrence Berkeley National Laboratory"/>
            <person name="Hensen N."/>
            <person name="Bonometti L."/>
            <person name="Westerberg I."/>
            <person name="Brannstrom I.O."/>
            <person name="Guillou S."/>
            <person name="Cros-Aarteil S."/>
            <person name="Calhoun S."/>
            <person name="Haridas S."/>
            <person name="Kuo A."/>
            <person name="Mondo S."/>
            <person name="Pangilinan J."/>
            <person name="Riley R."/>
            <person name="Labutti K."/>
            <person name="Andreopoulos B."/>
            <person name="Lipzen A."/>
            <person name="Chen C."/>
            <person name="Yanf M."/>
            <person name="Daum C."/>
            <person name="Ng V."/>
            <person name="Clum A."/>
            <person name="Steindorff A."/>
            <person name="Ohm R."/>
            <person name="Martin F."/>
            <person name="Silar P."/>
            <person name="Natvig D."/>
            <person name="Lalanne C."/>
            <person name="Gautier V."/>
            <person name="Ament-Velasquez S.L."/>
            <person name="Kruys A."/>
            <person name="Hutchinson M.I."/>
            <person name="Powell A.J."/>
            <person name="Barry K."/>
            <person name="Miller A.N."/>
            <person name="Grigoriev I.V."/>
            <person name="Debuchy R."/>
            <person name="Gladieux P."/>
            <person name="Thoren M.H."/>
            <person name="Johannesson H."/>
        </authorList>
    </citation>
    <scope>NUCLEOTIDE SEQUENCE</scope>
    <source>
        <strain evidence="2">CBS 540.89</strain>
    </source>
</reference>
<keyword evidence="3" id="KW-1185">Reference proteome</keyword>
<keyword evidence="1" id="KW-1133">Transmembrane helix</keyword>
<feature type="transmembrane region" description="Helical" evidence="1">
    <location>
        <begin position="50"/>
        <end position="71"/>
    </location>
</feature>
<feature type="transmembrane region" description="Helical" evidence="1">
    <location>
        <begin position="77"/>
        <end position="95"/>
    </location>
</feature>
<name>A0AA40EHR5_9PEZI</name>
<proteinExistence type="predicted"/>
<organism evidence="2 3">
    <name type="scientific">Apiosordaria backusii</name>
    <dbReference type="NCBI Taxonomy" id="314023"/>
    <lineage>
        <taxon>Eukaryota</taxon>
        <taxon>Fungi</taxon>
        <taxon>Dikarya</taxon>
        <taxon>Ascomycota</taxon>
        <taxon>Pezizomycotina</taxon>
        <taxon>Sordariomycetes</taxon>
        <taxon>Sordariomycetidae</taxon>
        <taxon>Sordariales</taxon>
        <taxon>Lasiosphaeriaceae</taxon>
        <taxon>Apiosordaria</taxon>
    </lineage>
</organism>
<gene>
    <name evidence="2" type="ORF">B0T21DRAFT_180683</name>
</gene>
<protein>
    <submittedName>
        <fullName evidence="2">Uncharacterized protein</fullName>
    </submittedName>
</protein>
<accession>A0AA40EHR5</accession>
<dbReference type="EMBL" id="JAUKTV010000006">
    <property type="protein sequence ID" value="KAK0736458.1"/>
    <property type="molecule type" value="Genomic_DNA"/>
</dbReference>
<comment type="caution">
    <text evidence="2">The sequence shown here is derived from an EMBL/GenBank/DDBJ whole genome shotgun (WGS) entry which is preliminary data.</text>
</comment>
<sequence>MMWKSHCLISHTIRRYTLIRWYATGKCDWNGWVFKQLPSKKKTTTKEKRWLVASSYWCLLLALSGLVAALPESTLDAALPKIVFFFFWWAPLKMLERWKLGSLRCR</sequence>
<dbReference type="Proteomes" id="UP001172159">
    <property type="component" value="Unassembled WGS sequence"/>
</dbReference>
<dbReference type="AlphaFoldDB" id="A0AA40EHR5"/>
<keyword evidence="1" id="KW-0472">Membrane</keyword>